<sequence length="80" mass="8534">MAVSLRAPRSAGALQTGLAGAGMGRRGVRLRAVSPVRCLRHLRRLDACDVQQATVAAAGMTGSCTKRGSRRDRSRRSPFI</sequence>
<dbReference type="AlphaFoldDB" id="A0A0U5FB95"/>
<organism evidence="2 3">
    <name type="scientific">Xanthomonas citri pv. citri</name>
    <dbReference type="NCBI Taxonomy" id="611301"/>
    <lineage>
        <taxon>Bacteria</taxon>
        <taxon>Pseudomonadati</taxon>
        <taxon>Pseudomonadota</taxon>
        <taxon>Gammaproteobacteria</taxon>
        <taxon>Lysobacterales</taxon>
        <taxon>Lysobacteraceae</taxon>
        <taxon>Xanthomonas</taxon>
    </lineage>
</organism>
<dbReference type="EMBL" id="CCXZ01000002">
    <property type="protein sequence ID" value="CEG14191.1"/>
    <property type="molecule type" value="Genomic_DNA"/>
</dbReference>
<feature type="region of interest" description="Disordered" evidence="1">
    <location>
        <begin position="61"/>
        <end position="80"/>
    </location>
</feature>
<gene>
    <name evidence="2" type="ORF">XAC3562_100028</name>
</gene>
<reference evidence="2 3" key="1">
    <citation type="submission" date="2014-09" db="EMBL/GenBank/DDBJ databases">
        <authorList>
            <person name="Regsiter A."/>
        </authorList>
    </citation>
    <scope>NUCLEOTIDE SEQUENCE [LARGE SCALE GENOMIC DNA]</scope>
</reference>
<proteinExistence type="predicted"/>
<name>A0A0U5FB95_XANCI</name>
<accession>A0A0U5FB95</accession>
<comment type="caution">
    <text evidence="2">The sequence shown here is derived from an EMBL/GenBank/DDBJ whole genome shotgun (WGS) entry which is preliminary data.</text>
</comment>
<keyword evidence="3" id="KW-1185">Reference proteome</keyword>
<evidence type="ECO:0000313" key="3">
    <source>
        <dbReference type="Proteomes" id="UP000052230"/>
    </source>
</evidence>
<feature type="compositionally biased region" description="Basic residues" evidence="1">
    <location>
        <begin position="67"/>
        <end position="80"/>
    </location>
</feature>
<evidence type="ECO:0000256" key="1">
    <source>
        <dbReference type="SAM" id="MobiDB-lite"/>
    </source>
</evidence>
<protein>
    <submittedName>
        <fullName evidence="2">Uncharacterized protein</fullName>
    </submittedName>
</protein>
<evidence type="ECO:0000313" key="2">
    <source>
        <dbReference type="EMBL" id="CEG14191.1"/>
    </source>
</evidence>
<dbReference type="Proteomes" id="UP000052230">
    <property type="component" value="Unassembled WGS sequence"/>
</dbReference>